<evidence type="ECO:0000259" key="3">
    <source>
        <dbReference type="SMART" id="SM00903"/>
    </source>
</evidence>
<comment type="similarity">
    <text evidence="1">Belongs to the non-flavoprotein flavin reductase family.</text>
</comment>
<dbReference type="PANTHER" id="PTHR30466">
    <property type="entry name" value="FLAVIN REDUCTASE"/>
    <property type="match status" value="1"/>
</dbReference>
<dbReference type="AlphaFoldDB" id="A0A255DGB7"/>
<dbReference type="PANTHER" id="PTHR30466:SF15">
    <property type="entry name" value="POSSIBLE OXIDOREDUCTASE"/>
    <property type="match status" value="1"/>
</dbReference>
<dbReference type="GO" id="GO:0010181">
    <property type="term" value="F:FMN binding"/>
    <property type="evidence" value="ECO:0007669"/>
    <property type="project" value="InterPro"/>
</dbReference>
<protein>
    <submittedName>
        <fullName evidence="4">Oxidoreductase</fullName>
    </submittedName>
</protein>
<proteinExistence type="inferred from homology"/>
<comment type="caution">
    <text evidence="4">The sequence shown here is derived from an EMBL/GenBank/DDBJ whole genome shotgun (WGS) entry which is preliminary data.</text>
</comment>
<dbReference type="GO" id="GO:0042602">
    <property type="term" value="F:riboflavin reductase (NADPH) activity"/>
    <property type="evidence" value="ECO:0007669"/>
    <property type="project" value="TreeGrafter"/>
</dbReference>
<gene>
    <name evidence="4" type="ORF">CG716_15555</name>
</gene>
<name>A0A255DGB7_9MYCO</name>
<dbReference type="EMBL" id="NOZR01000012">
    <property type="protein sequence ID" value="OYN78509.1"/>
    <property type="molecule type" value="Genomic_DNA"/>
</dbReference>
<dbReference type="OrthoDB" id="3176898at2"/>
<dbReference type="InterPro" id="IPR012349">
    <property type="entry name" value="Split_barrel_FMN-bd"/>
</dbReference>
<evidence type="ECO:0000256" key="2">
    <source>
        <dbReference type="ARBA" id="ARBA00023002"/>
    </source>
</evidence>
<dbReference type="SUPFAM" id="SSF50475">
    <property type="entry name" value="FMN-binding split barrel"/>
    <property type="match status" value="1"/>
</dbReference>
<evidence type="ECO:0000256" key="1">
    <source>
        <dbReference type="ARBA" id="ARBA00008898"/>
    </source>
</evidence>
<dbReference type="SMART" id="SM00903">
    <property type="entry name" value="Flavin_Reduct"/>
    <property type="match status" value="1"/>
</dbReference>
<dbReference type="InterPro" id="IPR002563">
    <property type="entry name" value="Flavin_Rdtase-like_dom"/>
</dbReference>
<feature type="domain" description="Flavin reductase like" evidence="3">
    <location>
        <begin position="1"/>
        <end position="131"/>
    </location>
</feature>
<accession>A0A255DGB7</accession>
<reference evidence="4 5" key="1">
    <citation type="submission" date="2017-07" db="EMBL/GenBank/DDBJ databases">
        <title>The new phylogeny of genus Mycobacterium.</title>
        <authorList>
            <person name="Tortoli E."/>
            <person name="Trovato A."/>
            <person name="Cirillo D.M."/>
        </authorList>
    </citation>
    <scope>NUCLEOTIDE SEQUENCE [LARGE SCALE GENOMIC DNA]</scope>
    <source>
        <strain evidence="4 5">ATCC 33027</strain>
    </source>
</reference>
<dbReference type="Pfam" id="PF01613">
    <property type="entry name" value="Flavin_Reduct"/>
    <property type="match status" value="1"/>
</dbReference>
<sequence length="147" mass="16149">MYLVTTRVGDQRAGCLVGFSSQVSIHPPRYLVGLSERNHTYRVAARGATHLAVHLLGKEHRDLARLFGGETGDRMDKFSHCRWWDGPEGLPILADAAGWFTGRILDRFDLGDHVGHLIEPVAGAAPENFGDLVTLVDVKDLEPGHEA</sequence>
<organism evidence="4 5">
    <name type="scientific">Mycolicibacterium sphagni</name>
    <dbReference type="NCBI Taxonomy" id="1786"/>
    <lineage>
        <taxon>Bacteria</taxon>
        <taxon>Bacillati</taxon>
        <taxon>Actinomycetota</taxon>
        <taxon>Actinomycetes</taxon>
        <taxon>Mycobacteriales</taxon>
        <taxon>Mycobacteriaceae</taxon>
        <taxon>Mycolicibacterium</taxon>
    </lineage>
</organism>
<dbReference type="Proteomes" id="UP000216063">
    <property type="component" value="Unassembled WGS sequence"/>
</dbReference>
<evidence type="ECO:0000313" key="4">
    <source>
        <dbReference type="EMBL" id="OYN78509.1"/>
    </source>
</evidence>
<dbReference type="InterPro" id="IPR050268">
    <property type="entry name" value="NADH-dep_flavin_reductase"/>
</dbReference>
<keyword evidence="2" id="KW-0560">Oxidoreductase</keyword>
<dbReference type="Gene3D" id="2.30.110.10">
    <property type="entry name" value="Electron Transport, Fmn-binding Protein, Chain A"/>
    <property type="match status" value="1"/>
</dbReference>
<keyword evidence="5" id="KW-1185">Reference proteome</keyword>
<evidence type="ECO:0000313" key="5">
    <source>
        <dbReference type="Proteomes" id="UP000216063"/>
    </source>
</evidence>
<dbReference type="RefSeq" id="WP_094481283.1">
    <property type="nucleotide sequence ID" value="NZ_NOZR01000012.1"/>
</dbReference>